<feature type="binding site" evidence="8">
    <location>
        <position position="451"/>
    </location>
    <ligand>
        <name>[4Fe-4S] cluster</name>
        <dbReference type="ChEBI" id="CHEBI:49883"/>
        <label>4</label>
    </ligand>
</feature>
<dbReference type="GO" id="GO:0051539">
    <property type="term" value="F:4 iron, 4 sulfur cluster binding"/>
    <property type="evidence" value="ECO:0007669"/>
    <property type="project" value="UniProtKB-KW"/>
</dbReference>
<feature type="binding site" evidence="8">
    <location>
        <position position="72"/>
    </location>
    <ligand>
        <name>[4Fe-4S] cluster</name>
        <dbReference type="ChEBI" id="CHEBI:49883"/>
        <label>1</label>
        <note>ligand shared between dimeric partners</note>
    </ligand>
</feature>
<dbReference type="PANTHER" id="PTHR30109">
    <property type="entry name" value="HYDROXYLAMINE REDUCTASE"/>
    <property type="match status" value="1"/>
</dbReference>
<dbReference type="GO" id="GO:0005506">
    <property type="term" value="F:iron ion binding"/>
    <property type="evidence" value="ECO:0007669"/>
    <property type="project" value="UniProtKB-UniRule"/>
</dbReference>
<evidence type="ECO:0000256" key="6">
    <source>
        <dbReference type="ARBA" id="ARBA00023004"/>
    </source>
</evidence>
<dbReference type="eggNOG" id="arCOG02428">
    <property type="taxonomic scope" value="Archaea"/>
</dbReference>
<keyword evidence="1 8" id="KW-0004">4Fe-4S</keyword>
<feature type="binding site" evidence="8">
    <location>
        <position position="454"/>
    </location>
    <ligand>
        <name>[4Fe-4S] cluster</name>
        <dbReference type="ChEBI" id="CHEBI:49883"/>
        <label>4</label>
    </ligand>
</feature>
<feature type="binding site" evidence="8">
    <location>
        <position position="279"/>
    </location>
    <ligand>
        <name>[Ni-4Fe-4S] cluster</name>
        <dbReference type="ChEBI" id="CHEBI:47739"/>
    </ligand>
</feature>
<dbReference type="Pfam" id="PF03063">
    <property type="entry name" value="Prismane"/>
    <property type="match status" value="2"/>
</dbReference>
<feature type="binding site" evidence="8">
    <location>
        <position position="75"/>
    </location>
    <ligand>
        <name>[4Fe-4S] cluster</name>
        <dbReference type="ChEBI" id="CHEBI:49883"/>
        <label>2</label>
    </ligand>
</feature>
<feature type="domain" description="4Fe-4S ferredoxin-type" evidence="10">
    <location>
        <begin position="400"/>
        <end position="430"/>
    </location>
</feature>
<dbReference type="GeneID" id="5412130"/>
<keyword evidence="7 8" id="KW-0411">Iron-sulfur</keyword>
<gene>
    <name evidence="8" type="primary">cdhA</name>
    <name evidence="11" type="ordered locus">Mboo_1373</name>
</gene>
<evidence type="ECO:0000256" key="4">
    <source>
        <dbReference type="ARBA" id="ARBA00022737"/>
    </source>
</evidence>
<dbReference type="InterPro" id="IPR016099">
    <property type="entry name" value="Prismane-like_a/b-sand"/>
</dbReference>
<dbReference type="PANTHER" id="PTHR30109:SF6">
    <property type="entry name" value="ACETYL-COA DECARBONYLASE_SYNTHASE COMPLEX SUBUNIT ALPHA"/>
    <property type="match status" value="1"/>
</dbReference>
<dbReference type="GO" id="GO:0043885">
    <property type="term" value="F:anaerobic carbon-monoxide dehydrogenase activity"/>
    <property type="evidence" value="ECO:0007669"/>
    <property type="project" value="UniProtKB-UniRule"/>
</dbReference>
<dbReference type="GO" id="GO:0006084">
    <property type="term" value="P:acetyl-CoA metabolic process"/>
    <property type="evidence" value="ECO:0007669"/>
    <property type="project" value="InterPro"/>
</dbReference>
<dbReference type="Proteomes" id="UP000002408">
    <property type="component" value="Chromosome"/>
</dbReference>
<feature type="binding site" evidence="8">
    <location>
        <position position="116"/>
    </location>
    <ligand>
        <name>CO</name>
        <dbReference type="ChEBI" id="CHEBI:17245"/>
    </ligand>
</feature>
<keyword evidence="3 8" id="KW-0479">Metal-binding</keyword>
<evidence type="ECO:0000256" key="1">
    <source>
        <dbReference type="ARBA" id="ARBA00022485"/>
    </source>
</evidence>
<feature type="binding site" evidence="8">
    <location>
        <position position="416"/>
    </location>
    <ligand>
        <name>[4Fe-4S] cluster</name>
        <dbReference type="ChEBI" id="CHEBI:49883"/>
        <label>3</label>
    </ligand>
</feature>
<evidence type="ECO:0000256" key="5">
    <source>
        <dbReference type="ARBA" id="ARBA00023002"/>
    </source>
</evidence>
<evidence type="ECO:0000313" key="11">
    <source>
        <dbReference type="EMBL" id="ABS55891.1"/>
    </source>
</evidence>
<comment type="subunit">
    <text evidence="8">Heterotetramer of two alpha and two epsilon subunits. The ACDS complex is made up of alpha, epsilon, beta, gamma and delta subunits with a probable stoichiometry of (alpha(2)epsilon(2))(4)-beta(8)-(gamma(1)delta(1))(8).</text>
</comment>
<organism evidence="11 12">
    <name type="scientific">Methanoregula boonei (strain DSM 21154 / JCM 14090 / 6A8)</name>
    <dbReference type="NCBI Taxonomy" id="456442"/>
    <lineage>
        <taxon>Archaea</taxon>
        <taxon>Methanobacteriati</taxon>
        <taxon>Methanobacteriota</taxon>
        <taxon>Stenosarchaea group</taxon>
        <taxon>Methanomicrobia</taxon>
        <taxon>Methanomicrobiales</taxon>
        <taxon>Methanoregulaceae</taxon>
        <taxon>Methanoregula</taxon>
    </lineage>
</organism>
<reference evidence="12" key="1">
    <citation type="journal article" date="2015" name="Microbiology">
        <title>Genome of Methanoregula boonei 6A8 reveals adaptations to oligotrophic peatland environments.</title>
        <authorList>
            <person name="Braeuer S."/>
            <person name="Cadillo-Quiroz H."/>
            <person name="Kyrpides N."/>
            <person name="Woyke T."/>
            <person name="Goodwin L."/>
            <person name="Detter C."/>
            <person name="Podell S."/>
            <person name="Yavitt J.B."/>
            <person name="Zinder S.H."/>
        </authorList>
    </citation>
    <scope>NUCLEOTIDE SEQUENCE [LARGE SCALE GENOMIC DNA]</scope>
    <source>
        <strain evidence="12">DSM 21154 / JCM 14090 / 6A8</strain>
    </source>
</reference>
<dbReference type="Gene3D" id="3.30.70.20">
    <property type="match status" value="1"/>
</dbReference>
<evidence type="ECO:0000259" key="10">
    <source>
        <dbReference type="PROSITE" id="PS51379"/>
    </source>
</evidence>
<comment type="cofactor">
    <cofactor evidence="8">
        <name>[Ni-4Fe-4S] cluster</name>
        <dbReference type="ChEBI" id="CHEBI:47739"/>
    </cofactor>
    <text evidence="8">Binds 2 [Ni-4Fe-4S] clusters per heterotetramer.</text>
</comment>
<evidence type="ECO:0000313" key="12">
    <source>
        <dbReference type="Proteomes" id="UP000002408"/>
    </source>
</evidence>
<dbReference type="InterPro" id="IPR004460">
    <property type="entry name" value="CdhA"/>
</dbReference>
<feature type="region of interest" description="Disordered" evidence="9">
    <location>
        <begin position="767"/>
        <end position="786"/>
    </location>
</feature>
<feature type="binding site" evidence="8">
    <location>
        <position position="251"/>
    </location>
    <ligand>
        <name>[Ni-4Fe-4S] cluster</name>
        <dbReference type="ChEBI" id="CHEBI:47739"/>
    </ligand>
</feature>
<feature type="binding site" evidence="8">
    <location>
        <position position="458"/>
    </location>
    <ligand>
        <name>[4Fe-4S] cluster</name>
        <dbReference type="ChEBI" id="CHEBI:49883"/>
        <label>3</label>
    </ligand>
</feature>
<dbReference type="AlphaFoldDB" id="A7I830"/>
<dbReference type="InterPro" id="IPR004137">
    <property type="entry name" value="HCP/CODH"/>
</dbReference>
<dbReference type="Gene3D" id="1.10.8.190">
    <property type="entry name" value="Carbon monoxide dehydrogenase alpha subunit. Chain M, domain 1"/>
    <property type="match status" value="1"/>
</dbReference>
<evidence type="ECO:0000256" key="3">
    <source>
        <dbReference type="ARBA" id="ARBA00022723"/>
    </source>
</evidence>
<comment type="function">
    <text evidence="8">Part of the ACDS complex that catalyzes the reversible cleavage of acetyl-CoA, allowing autotrophic growth from CO(2). The alpha-epsilon subcomponent functions as a carbon monoxide dehydrogenase.</text>
</comment>
<dbReference type="EMBL" id="CP000780">
    <property type="protein sequence ID" value="ABS55891.1"/>
    <property type="molecule type" value="Genomic_DNA"/>
</dbReference>
<dbReference type="GO" id="GO:0042542">
    <property type="term" value="P:response to hydrogen peroxide"/>
    <property type="evidence" value="ECO:0007669"/>
    <property type="project" value="TreeGrafter"/>
</dbReference>
<sequence>MLLVTEKKVSLSIKELDAGFGRIRDLSVSIGKLSAGDWAEEKGPTPYPSLATLREWDHTLLSRYQPFYMPFCDLCCLCTYGKCDLTGTKKGACGISMPAQQARTVLLTACIGAATHTSHARELVTYAIKRSGRDCEIDPGGNAIGVEAPVIRLVCGEKPQILADLETVLDYCESQITSLLAATHTGQEGKYLDFESKVLHAGMIDQVGMEVADLAQISALGYPKADPDAPLAALGMGTVETTKPVILVIGHNVPPAVAIIDYLAEENLTDQVEVTGICCTSVDATRYSPRAKIIGPMSWQLRYIRSGIPDVIVVDEQCVRTDAFDEAVAAGTPFIATSDKNCMGLPDRTRDPVDAIVADLSSGRAKGALILDSEKAGEVAVRVARTVMPARRKTSTALSPEAVREKAADCTRCRLCQRACPNDLAIPQGMKAAAEGDLSLLSLLYETCVGCGRCEHACTQDIPVHSLIVAAAAEKIKNEKFVIRTGRGAIQDVEIRNVGGPIVLGEIPGVVAFVGCSNFANGGKEIAEMSVEFAKRRYIVCTSGCAAMSIGMYRDEEGKTPYEQFPGSFTAGGIVNVGSCVANAHIAGATIKIASIFARRNLRGNYAEIADYVHNRVGAVGVAWGAMSQKAAAIASGFWRLGIPVVVGPHGTKYRRMLLGRADRDEDWYVHDQRTGEKVYAGPAPEHLFVAAETKEEAMVLVAKLCMRPNDTTRGRAMKLTHYIDLYQRSHGALPEDIPRYIRTTADIPVTLKGEITGILSQSGWKEQPIPDPTLLTRDMPGEGRL</sequence>
<feature type="binding site" evidence="8">
    <location>
        <position position="580"/>
    </location>
    <ligand>
        <name>[Ni-4Fe-4S] cluster</name>
        <dbReference type="ChEBI" id="CHEBI:47739"/>
    </ligand>
</feature>
<comment type="cofactor">
    <cofactor evidence="8">
        <name>[4Fe-4S] cluster</name>
        <dbReference type="ChEBI" id="CHEBI:49883"/>
    </cofactor>
    <text evidence="8">Binds 7 [4Fe-4S] clusters per heterotetramer.</text>
</comment>
<accession>A7I830</accession>
<feature type="binding site" evidence="8">
    <location>
        <position position="545"/>
    </location>
    <ligand>
        <name>[Ni-4Fe-4S] cluster</name>
        <dbReference type="ChEBI" id="CHEBI:47739"/>
    </ligand>
</feature>
<evidence type="ECO:0000256" key="7">
    <source>
        <dbReference type="ARBA" id="ARBA00023014"/>
    </source>
</evidence>
<dbReference type="HOGENOM" id="CLU_361186_0_0_2"/>
<dbReference type="InterPro" id="IPR017900">
    <property type="entry name" value="4Fe4S_Fe_S_CS"/>
</dbReference>
<feature type="binding site" evidence="8">
    <location>
        <position position="83"/>
    </location>
    <ligand>
        <name>[4Fe-4S] cluster</name>
        <dbReference type="ChEBI" id="CHEBI:49883"/>
        <label>2</label>
    </ligand>
</feature>
<feature type="binding site" evidence="8">
    <location>
        <position position="420"/>
    </location>
    <ligand>
        <name>[4Fe-4S] cluster</name>
        <dbReference type="ChEBI" id="CHEBI:49883"/>
        <label>4</label>
    </ligand>
</feature>
<feature type="binding site" evidence="8">
    <location>
        <position position="318"/>
    </location>
    <ligand>
        <name>[Ni-4Fe-4S] cluster</name>
        <dbReference type="ChEBI" id="CHEBI:47739"/>
    </ligand>
</feature>
<keyword evidence="6 8" id="KW-0408">Iron</keyword>
<feature type="binding site" evidence="8">
    <location>
        <position position="76"/>
    </location>
    <ligand>
        <name>[4Fe-4S] cluster</name>
        <dbReference type="ChEBI" id="CHEBI:49883"/>
        <label>1</label>
        <note>ligand shared between dimeric partners</note>
    </ligand>
</feature>
<keyword evidence="2 8" id="KW-0533">Nickel</keyword>
<dbReference type="InterPro" id="IPR011254">
    <property type="entry name" value="Prismane-like_sf"/>
</dbReference>
<dbReference type="InterPro" id="IPR017896">
    <property type="entry name" value="4Fe4S_Fe-S-bd"/>
</dbReference>
<dbReference type="SUPFAM" id="SSF46548">
    <property type="entry name" value="alpha-helical ferredoxin"/>
    <property type="match status" value="1"/>
</dbReference>
<protein>
    <recommendedName>
        <fullName evidence="8">Acetyl-CoA decarbonylase/synthase complex subunit alpha</fullName>
        <shortName evidence="8">ACDS complex subunit alpha</shortName>
        <ecNumber evidence="8">1.2.7.4</ecNumber>
    </recommendedName>
    <alternativeName>
        <fullName evidence="8">ACDS complex carbon monoxide dehydrogenase subunit alpha</fullName>
        <shortName evidence="8">ACDS CODH subunit alpha</shortName>
    </alternativeName>
</protein>
<dbReference type="HAMAP" id="MF_01137">
    <property type="entry name" value="CdhA"/>
    <property type="match status" value="1"/>
</dbReference>
<evidence type="ECO:0000256" key="8">
    <source>
        <dbReference type="HAMAP-Rule" id="MF_01137"/>
    </source>
</evidence>
<dbReference type="RefSeq" id="WP_012106924.1">
    <property type="nucleotide sequence ID" value="NC_009712.1"/>
</dbReference>
<comment type="domain">
    <text evidence="8">Cluster B is an all-cysteinyl-liganded 4Fe-4S cluster; cluster C is a mixed Ni-Fe-S cluster which is the active site of CO oxidation. Cluster D is also an all-cysteinyl-liganded 4Fe-4S cluster that bridges the two subunits of the CODH dimer. Contains two additional 4Fe-4S clusters, dubbed E and F, that probably transport electrons from ferredoxin to the B cluster.</text>
</comment>
<dbReference type="GO" id="GO:0016151">
    <property type="term" value="F:nickel cation binding"/>
    <property type="evidence" value="ECO:0007669"/>
    <property type="project" value="UniProtKB-UniRule"/>
</dbReference>
<feature type="binding site" evidence="8">
    <location>
        <position position="93"/>
    </location>
    <ligand>
        <name>[4Fe-4S] cluster</name>
        <dbReference type="ChEBI" id="CHEBI:49883"/>
        <label>2</label>
    </ligand>
</feature>
<dbReference type="PROSITE" id="PS51379">
    <property type="entry name" value="4FE4S_FER_2"/>
    <property type="match status" value="2"/>
</dbReference>
<feature type="binding site" evidence="8">
    <location>
        <position position="448"/>
    </location>
    <ligand>
        <name>[4Fe-4S] cluster</name>
        <dbReference type="ChEBI" id="CHEBI:49883"/>
        <label>4</label>
    </ligand>
</feature>
<keyword evidence="5 8" id="KW-0560">Oxidoreductase</keyword>
<comment type="similarity">
    <text evidence="8">Belongs to the Ni-containing carbon monoxide dehydrogenase family.</text>
</comment>
<dbReference type="PROSITE" id="PS00198">
    <property type="entry name" value="4FE4S_FER_1"/>
    <property type="match status" value="1"/>
</dbReference>
<dbReference type="NCBIfam" id="TIGR00314">
    <property type="entry name" value="cdhA"/>
    <property type="match status" value="1"/>
</dbReference>
<proteinExistence type="inferred from homology"/>
<dbReference type="GO" id="GO:0050418">
    <property type="term" value="F:hydroxylamine reductase activity"/>
    <property type="evidence" value="ECO:0007669"/>
    <property type="project" value="TreeGrafter"/>
</dbReference>
<evidence type="ECO:0000256" key="2">
    <source>
        <dbReference type="ARBA" id="ARBA00022596"/>
    </source>
</evidence>
<feature type="binding site" evidence="8">
    <location>
        <position position="78"/>
    </location>
    <ligand>
        <name>[4Fe-4S] cluster</name>
        <dbReference type="ChEBI" id="CHEBI:49883"/>
        <label>2</label>
    </ligand>
</feature>
<evidence type="ECO:0000256" key="9">
    <source>
        <dbReference type="SAM" id="MobiDB-lite"/>
    </source>
</evidence>
<feature type="binding site" evidence="8">
    <location>
        <position position="516"/>
    </location>
    <ligand>
        <name>[Ni-4Fe-4S] cluster</name>
        <dbReference type="ChEBI" id="CHEBI:47739"/>
    </ligand>
</feature>
<name>A7I830_METB6</name>
<dbReference type="EC" id="1.2.7.4" evidence="8"/>
<keyword evidence="12" id="KW-1185">Reference proteome</keyword>
<keyword evidence="4" id="KW-0677">Repeat</keyword>
<dbReference type="GO" id="GO:0004601">
    <property type="term" value="F:peroxidase activity"/>
    <property type="evidence" value="ECO:0007669"/>
    <property type="project" value="TreeGrafter"/>
</dbReference>
<dbReference type="SUPFAM" id="SSF56821">
    <property type="entry name" value="Prismane protein-like"/>
    <property type="match status" value="1"/>
</dbReference>
<dbReference type="Gene3D" id="3.40.50.2030">
    <property type="match status" value="2"/>
</dbReference>
<comment type="catalytic activity">
    <reaction evidence="8">
        <text>CO + 2 oxidized [2Fe-2S]-[ferredoxin] + H2O = 2 reduced [2Fe-2S]-[ferredoxin] + CO2 + 2 H(+)</text>
        <dbReference type="Rhea" id="RHEA:21040"/>
        <dbReference type="Rhea" id="RHEA-COMP:10000"/>
        <dbReference type="Rhea" id="RHEA-COMP:10001"/>
        <dbReference type="ChEBI" id="CHEBI:15377"/>
        <dbReference type="ChEBI" id="CHEBI:15378"/>
        <dbReference type="ChEBI" id="CHEBI:16526"/>
        <dbReference type="ChEBI" id="CHEBI:17245"/>
        <dbReference type="ChEBI" id="CHEBI:33737"/>
        <dbReference type="ChEBI" id="CHEBI:33738"/>
        <dbReference type="EC" id="1.2.7.4"/>
    </reaction>
</comment>
<dbReference type="STRING" id="456442.Mboo_1373"/>
<feature type="domain" description="4Fe-4S ferredoxin-type" evidence="10">
    <location>
        <begin position="439"/>
        <end position="468"/>
    </location>
</feature>
<dbReference type="KEGG" id="mbn:Mboo_1373"/>
<feature type="binding site" evidence="8">
    <location>
        <position position="413"/>
    </location>
    <ligand>
        <name>[4Fe-4S] cluster</name>
        <dbReference type="ChEBI" id="CHEBI:49883"/>
        <label>3</label>
    </ligand>
</feature>
<feature type="binding site" evidence="8">
    <location>
        <position position="410"/>
    </location>
    <ligand>
        <name>[4Fe-4S] cluster</name>
        <dbReference type="ChEBI" id="CHEBI:49883"/>
        <label>3</label>
    </ligand>
</feature>